<dbReference type="Proteomes" id="UP000807850">
    <property type="component" value="Unassembled WGS sequence"/>
</dbReference>
<protein>
    <recommendedName>
        <fullName evidence="6 11">Adenine phosphoribosyltransferase</fullName>
        <shortName evidence="11">APRT</shortName>
        <ecNumber evidence="6 11">2.4.2.7</ecNumber>
    </recommendedName>
</protein>
<evidence type="ECO:0000256" key="9">
    <source>
        <dbReference type="ARBA" id="ARBA00022679"/>
    </source>
</evidence>
<keyword evidence="9 11" id="KW-0808">Transferase</keyword>
<evidence type="ECO:0000256" key="2">
    <source>
        <dbReference type="ARBA" id="ARBA00003968"/>
    </source>
</evidence>
<organism evidence="13 14">
    <name type="scientific">Eiseniibacteriota bacterium</name>
    <dbReference type="NCBI Taxonomy" id="2212470"/>
    <lineage>
        <taxon>Bacteria</taxon>
        <taxon>Candidatus Eiseniibacteriota</taxon>
    </lineage>
</organism>
<dbReference type="GO" id="GO:0016208">
    <property type="term" value="F:AMP binding"/>
    <property type="evidence" value="ECO:0007669"/>
    <property type="project" value="TreeGrafter"/>
</dbReference>
<dbReference type="HAMAP" id="MF_00004">
    <property type="entry name" value="Aden_phosphoribosyltr"/>
    <property type="match status" value="1"/>
</dbReference>
<name>A0A9D6L779_UNCEI</name>
<keyword evidence="8 11" id="KW-0328">Glycosyltransferase</keyword>
<comment type="catalytic activity">
    <reaction evidence="1 11">
        <text>AMP + diphosphate = 5-phospho-alpha-D-ribose 1-diphosphate + adenine</text>
        <dbReference type="Rhea" id="RHEA:16609"/>
        <dbReference type="ChEBI" id="CHEBI:16708"/>
        <dbReference type="ChEBI" id="CHEBI:33019"/>
        <dbReference type="ChEBI" id="CHEBI:58017"/>
        <dbReference type="ChEBI" id="CHEBI:456215"/>
        <dbReference type="EC" id="2.4.2.7"/>
    </reaction>
</comment>
<gene>
    <name evidence="11" type="primary">apt</name>
    <name evidence="13" type="ORF">HY076_02470</name>
</gene>
<dbReference type="NCBIfam" id="TIGR01090">
    <property type="entry name" value="apt"/>
    <property type="match status" value="1"/>
</dbReference>
<evidence type="ECO:0000256" key="11">
    <source>
        <dbReference type="HAMAP-Rule" id="MF_00004"/>
    </source>
</evidence>
<comment type="subunit">
    <text evidence="11">Homodimer.</text>
</comment>
<evidence type="ECO:0000256" key="8">
    <source>
        <dbReference type="ARBA" id="ARBA00022676"/>
    </source>
</evidence>
<dbReference type="GO" id="GO:0005737">
    <property type="term" value="C:cytoplasm"/>
    <property type="evidence" value="ECO:0007669"/>
    <property type="project" value="UniProtKB-SubCell"/>
</dbReference>
<dbReference type="GO" id="GO:0002055">
    <property type="term" value="F:adenine binding"/>
    <property type="evidence" value="ECO:0007669"/>
    <property type="project" value="TreeGrafter"/>
</dbReference>
<accession>A0A9D6L779</accession>
<dbReference type="GO" id="GO:0044209">
    <property type="term" value="P:AMP salvage"/>
    <property type="evidence" value="ECO:0007669"/>
    <property type="project" value="UniProtKB-UniRule"/>
</dbReference>
<evidence type="ECO:0000313" key="13">
    <source>
        <dbReference type="EMBL" id="MBI3539119.1"/>
    </source>
</evidence>
<dbReference type="InterPro" id="IPR000836">
    <property type="entry name" value="PRTase_dom"/>
</dbReference>
<evidence type="ECO:0000256" key="3">
    <source>
        <dbReference type="ARBA" id="ARBA00004496"/>
    </source>
</evidence>
<evidence type="ECO:0000313" key="14">
    <source>
        <dbReference type="Proteomes" id="UP000807850"/>
    </source>
</evidence>
<evidence type="ECO:0000256" key="10">
    <source>
        <dbReference type="ARBA" id="ARBA00022726"/>
    </source>
</evidence>
<comment type="caution">
    <text evidence="13">The sequence shown here is derived from an EMBL/GenBank/DDBJ whole genome shotgun (WGS) entry which is preliminary data.</text>
</comment>
<dbReference type="FunFam" id="3.40.50.2020:FF:000021">
    <property type="entry name" value="Adenine phosphoribosyltransferase"/>
    <property type="match status" value="1"/>
</dbReference>
<feature type="domain" description="Phosphoribosyltransferase" evidence="12">
    <location>
        <begin position="33"/>
        <end position="147"/>
    </location>
</feature>
<dbReference type="CDD" id="cd06223">
    <property type="entry name" value="PRTases_typeI"/>
    <property type="match status" value="1"/>
</dbReference>
<dbReference type="InterPro" id="IPR005764">
    <property type="entry name" value="Ade_phspho_trans"/>
</dbReference>
<dbReference type="EMBL" id="JACQAY010000070">
    <property type="protein sequence ID" value="MBI3539119.1"/>
    <property type="molecule type" value="Genomic_DNA"/>
</dbReference>
<evidence type="ECO:0000256" key="5">
    <source>
        <dbReference type="ARBA" id="ARBA00008391"/>
    </source>
</evidence>
<evidence type="ECO:0000256" key="7">
    <source>
        <dbReference type="ARBA" id="ARBA00022490"/>
    </source>
</evidence>
<dbReference type="InterPro" id="IPR050054">
    <property type="entry name" value="UPRTase/APRTase"/>
</dbReference>
<dbReference type="GO" id="GO:0006166">
    <property type="term" value="P:purine ribonucleoside salvage"/>
    <property type="evidence" value="ECO:0007669"/>
    <property type="project" value="UniProtKB-UniRule"/>
</dbReference>
<sequence length="176" mass="18966">MRDLRGLIRDVPDFPRKGILFKDITPLLASPEALAEAVRALAARTVRPDAVVAIESRGFIFGTALALHWQVPFVPARKFGKLPGRTVREVYSLEYGEDTLEIHADALHAGQRVVIVDDLLATGGTAAAAARLVEQLEAKVAALLFLIELEGLGGRERLASYPVEALIAFTVAEEGA</sequence>
<dbReference type="NCBIfam" id="NF002634">
    <property type="entry name" value="PRK02304.1-3"/>
    <property type="match status" value="1"/>
</dbReference>
<dbReference type="GO" id="GO:0003999">
    <property type="term" value="F:adenine phosphoribosyltransferase activity"/>
    <property type="evidence" value="ECO:0007669"/>
    <property type="project" value="UniProtKB-UniRule"/>
</dbReference>
<evidence type="ECO:0000256" key="6">
    <source>
        <dbReference type="ARBA" id="ARBA00011893"/>
    </source>
</evidence>
<dbReference type="EC" id="2.4.2.7" evidence="6 11"/>
<reference evidence="13" key="1">
    <citation type="submission" date="2020-07" db="EMBL/GenBank/DDBJ databases">
        <title>Huge and variable diversity of episymbiotic CPR bacteria and DPANN archaea in groundwater ecosystems.</title>
        <authorList>
            <person name="He C.Y."/>
            <person name="Keren R."/>
            <person name="Whittaker M."/>
            <person name="Farag I.F."/>
            <person name="Doudna J."/>
            <person name="Cate J.H.D."/>
            <person name="Banfield J.F."/>
        </authorList>
    </citation>
    <scope>NUCLEOTIDE SEQUENCE</scope>
    <source>
        <strain evidence="13">NC_groundwater_928_Pr1_S-0.2um_72_17</strain>
    </source>
</reference>
<dbReference type="SUPFAM" id="SSF53271">
    <property type="entry name" value="PRTase-like"/>
    <property type="match status" value="1"/>
</dbReference>
<dbReference type="GO" id="GO:0006168">
    <property type="term" value="P:adenine salvage"/>
    <property type="evidence" value="ECO:0007669"/>
    <property type="project" value="InterPro"/>
</dbReference>
<comment type="similarity">
    <text evidence="5 11">Belongs to the purine/pyrimidine phosphoribosyltransferase family.</text>
</comment>
<keyword evidence="7 11" id="KW-0963">Cytoplasm</keyword>
<dbReference type="InterPro" id="IPR029057">
    <property type="entry name" value="PRTase-like"/>
</dbReference>
<evidence type="ECO:0000256" key="1">
    <source>
        <dbReference type="ARBA" id="ARBA00000868"/>
    </source>
</evidence>
<dbReference type="Gene3D" id="3.40.50.2020">
    <property type="match status" value="1"/>
</dbReference>
<proteinExistence type="inferred from homology"/>
<dbReference type="AlphaFoldDB" id="A0A9D6L779"/>
<comment type="pathway">
    <text evidence="4 11">Purine metabolism; AMP biosynthesis via salvage pathway; AMP from adenine: step 1/1.</text>
</comment>
<comment type="subcellular location">
    <subcellularLocation>
        <location evidence="3 11">Cytoplasm</location>
    </subcellularLocation>
</comment>
<keyword evidence="10 11" id="KW-0660">Purine salvage</keyword>
<dbReference type="Pfam" id="PF00156">
    <property type="entry name" value="Pribosyltran"/>
    <property type="match status" value="1"/>
</dbReference>
<dbReference type="PANTHER" id="PTHR32315">
    <property type="entry name" value="ADENINE PHOSPHORIBOSYLTRANSFERASE"/>
    <property type="match status" value="1"/>
</dbReference>
<dbReference type="PANTHER" id="PTHR32315:SF3">
    <property type="entry name" value="ADENINE PHOSPHORIBOSYLTRANSFERASE"/>
    <property type="match status" value="1"/>
</dbReference>
<evidence type="ECO:0000256" key="4">
    <source>
        <dbReference type="ARBA" id="ARBA00004659"/>
    </source>
</evidence>
<dbReference type="NCBIfam" id="NF002636">
    <property type="entry name" value="PRK02304.1-5"/>
    <property type="match status" value="1"/>
</dbReference>
<comment type="function">
    <text evidence="2 11">Catalyzes a salvage reaction resulting in the formation of AMP, that is energically less costly than de novo synthesis.</text>
</comment>
<evidence type="ECO:0000259" key="12">
    <source>
        <dbReference type="Pfam" id="PF00156"/>
    </source>
</evidence>